<keyword evidence="1" id="KW-0732">Signal</keyword>
<proteinExistence type="evidence at transcript level"/>
<sequence length="319" mass="37138">MKLLGFILMLSTLVSIECEEKYITVHIATWNVNEKKPPGDLTELLGLLPEDPAQRPDVVIVGLQEVTMSLRKAIKNFLGNDKWNRTIDDTLVDKKYVKVKSIAMLGIVLHVYVKLDHAWTMDDVAFDRVMTGAGGFYANKGGVIIKFRLFNQHFCIVNAHFHAHDQELQQRINDYETISIERAQLCNYPTDYVFWLGDLNFRIEEDPSLTAEKIHSLIQKDKEIELLEKDQLLQSRKAEQIFNDFSEAPITFKPTYKLQPDTGEYNLKRRPAWTDRILYKSENNREITPILYKSIERYTISDHYPVQAQFKIAVDTYQY</sequence>
<dbReference type="PANTHER" id="PTHR11200">
    <property type="entry name" value="INOSITOL 5-PHOSPHATASE"/>
    <property type="match status" value="1"/>
</dbReference>
<evidence type="ECO:0000259" key="2">
    <source>
        <dbReference type="SMART" id="SM00128"/>
    </source>
</evidence>
<dbReference type="InterPro" id="IPR000300">
    <property type="entry name" value="IPPc"/>
</dbReference>
<dbReference type="InterPro" id="IPR046985">
    <property type="entry name" value="IP5"/>
</dbReference>
<dbReference type="SUPFAM" id="SSF56219">
    <property type="entry name" value="DNase I-like"/>
    <property type="match status" value="1"/>
</dbReference>
<dbReference type="EMBL" id="KX459599">
    <property type="protein sequence ID" value="AQM58350.1"/>
    <property type="molecule type" value="mRNA"/>
</dbReference>
<organism evidence="3">
    <name type="scientific">Pristhesancus plagipennis</name>
    <name type="common">Common assassin bug</name>
    <dbReference type="NCBI Taxonomy" id="1955184"/>
    <lineage>
        <taxon>Eukaryota</taxon>
        <taxon>Metazoa</taxon>
        <taxon>Ecdysozoa</taxon>
        <taxon>Arthropoda</taxon>
        <taxon>Hexapoda</taxon>
        <taxon>Insecta</taxon>
        <taxon>Pterygota</taxon>
        <taxon>Neoptera</taxon>
        <taxon>Paraneoptera</taxon>
        <taxon>Hemiptera</taxon>
        <taxon>Heteroptera</taxon>
        <taxon>Panheteroptera</taxon>
        <taxon>Cimicomorpha</taxon>
        <taxon>Reduviidae</taxon>
        <taxon>Harpactorinae</taxon>
        <taxon>Harpactorini</taxon>
        <taxon>Pristhesancus</taxon>
    </lineage>
</organism>
<dbReference type="InterPro" id="IPR036691">
    <property type="entry name" value="Endo/exonu/phosph_ase_sf"/>
</dbReference>
<accession>A0A1Q1NPB4</accession>
<feature type="signal peptide" evidence="1">
    <location>
        <begin position="1"/>
        <end position="18"/>
    </location>
</feature>
<reference evidence="3" key="1">
    <citation type="journal article" date="2017" name="Mol. Cell. Proteomics">
        <title>Melt with this kiss: Paralysing and liquefying venom of the assassin bug Pristhesancus plagipennis (Hemiptera: Reduviidae).</title>
        <authorList>
            <person name="Walker A.A."/>
            <person name="Madio B."/>
            <person name="Jin J."/>
            <person name="Undheim E.A."/>
            <person name="Fry B.G."/>
            <person name="King G.F."/>
        </authorList>
    </citation>
    <scope>NUCLEOTIDE SEQUENCE</scope>
    <source>
        <tissue evidence="3">Venom/labial gland</tissue>
    </source>
</reference>
<feature type="chain" id="PRO_5012094574" evidence="1">
    <location>
        <begin position="19"/>
        <end position="319"/>
    </location>
</feature>
<dbReference type="AlphaFoldDB" id="A0A1Q1NPB4"/>
<dbReference type="Gene3D" id="3.60.10.10">
    <property type="entry name" value="Endonuclease/exonuclease/phosphatase"/>
    <property type="match status" value="1"/>
</dbReference>
<dbReference type="GO" id="GO:0046856">
    <property type="term" value="P:phosphatidylinositol dephosphorylation"/>
    <property type="evidence" value="ECO:0007669"/>
    <property type="project" value="InterPro"/>
</dbReference>
<dbReference type="GO" id="GO:0004439">
    <property type="term" value="F:phosphatidylinositol-4,5-bisphosphate 5-phosphatase activity"/>
    <property type="evidence" value="ECO:0007669"/>
    <property type="project" value="TreeGrafter"/>
</dbReference>
<dbReference type="SMART" id="SM00128">
    <property type="entry name" value="IPPc"/>
    <property type="match status" value="1"/>
</dbReference>
<dbReference type="PANTHER" id="PTHR11200:SF275">
    <property type="entry name" value="LD06095P"/>
    <property type="match status" value="1"/>
</dbReference>
<evidence type="ECO:0000256" key="1">
    <source>
        <dbReference type="SAM" id="SignalP"/>
    </source>
</evidence>
<dbReference type="Pfam" id="PF22669">
    <property type="entry name" value="Exo_endo_phos2"/>
    <property type="match status" value="1"/>
</dbReference>
<name>A0A1Q1NPB4_PRIPG</name>
<feature type="domain" description="Inositol polyphosphate-related phosphatase" evidence="2">
    <location>
        <begin position="21"/>
        <end position="318"/>
    </location>
</feature>
<protein>
    <submittedName>
        <fullName evidence="3">Venom inositol phosphate-like protein 1</fullName>
    </submittedName>
</protein>
<evidence type="ECO:0000313" key="3">
    <source>
        <dbReference type="EMBL" id="AQM58350.1"/>
    </source>
</evidence>